<comment type="caution">
    <text evidence="6">The sequence shown here is derived from an EMBL/GenBank/DDBJ whole genome shotgun (WGS) entry which is preliminary data.</text>
</comment>
<dbReference type="OrthoDB" id="430679at2759"/>
<dbReference type="InterPro" id="IPR052194">
    <property type="entry name" value="MESH1"/>
</dbReference>
<evidence type="ECO:0000313" key="7">
    <source>
        <dbReference type="EMBL" id="CAF3580073.1"/>
    </source>
</evidence>
<comment type="similarity">
    <text evidence="2">Belongs to the MESH1 family.</text>
</comment>
<evidence type="ECO:0000256" key="5">
    <source>
        <dbReference type="ARBA" id="ARBA00041770"/>
    </source>
</evidence>
<accession>A0A813SDH4</accession>
<comment type="function">
    <text evidence="1">ppGpp hydrolyzing enzyme involved in starvation response.</text>
</comment>
<dbReference type="InterPro" id="IPR003607">
    <property type="entry name" value="HD/PDEase_dom"/>
</dbReference>
<evidence type="ECO:0000256" key="3">
    <source>
        <dbReference type="ARBA" id="ARBA00040793"/>
    </source>
</evidence>
<name>A0A813SDH4_9BILA</name>
<keyword evidence="8" id="KW-1185">Reference proteome</keyword>
<dbReference type="GO" id="GO:0008893">
    <property type="term" value="F:guanosine-3',5'-bis(diphosphate) 3'-diphosphatase activity"/>
    <property type="evidence" value="ECO:0007669"/>
    <property type="project" value="TreeGrafter"/>
</dbReference>
<proteinExistence type="inferred from homology"/>
<dbReference type="PANTHER" id="PTHR46246">
    <property type="entry name" value="GUANOSINE-3',5'-BIS(DIPHOSPHATE) 3'-PYROPHOSPHOHYDROLASE MESH1"/>
    <property type="match status" value="1"/>
</dbReference>
<sequence>MLDTAALLHDTVEDTDTTMEELEQVFGSRITCIVNELTDDKSLQKHERKQLQIQNAKSLSHDAILVRLADKIYNLRDLNRVTPAGWSEERVQEYFQWSSKIAKQIMGVNDKLDAIVKDLLSKRKCDI</sequence>
<organism evidence="6 8">
    <name type="scientific">Didymodactylos carnosus</name>
    <dbReference type="NCBI Taxonomy" id="1234261"/>
    <lineage>
        <taxon>Eukaryota</taxon>
        <taxon>Metazoa</taxon>
        <taxon>Spiralia</taxon>
        <taxon>Gnathifera</taxon>
        <taxon>Rotifera</taxon>
        <taxon>Eurotatoria</taxon>
        <taxon>Bdelloidea</taxon>
        <taxon>Philodinida</taxon>
        <taxon>Philodinidae</taxon>
        <taxon>Didymodactylos</taxon>
    </lineage>
</organism>
<dbReference type="PANTHER" id="PTHR46246:SF1">
    <property type="entry name" value="GUANOSINE-3',5'-BIS(DIPHOSPHATE) 3'-PYROPHOSPHOHYDROLASE MESH1"/>
    <property type="match status" value="1"/>
</dbReference>
<dbReference type="Gene3D" id="1.10.3210.10">
    <property type="entry name" value="Hypothetical protein af1432"/>
    <property type="match status" value="1"/>
</dbReference>
<evidence type="ECO:0000313" key="8">
    <source>
        <dbReference type="Proteomes" id="UP000663829"/>
    </source>
</evidence>
<evidence type="ECO:0000256" key="1">
    <source>
        <dbReference type="ARBA" id="ARBA00037781"/>
    </source>
</evidence>
<evidence type="ECO:0000256" key="2">
    <source>
        <dbReference type="ARBA" id="ARBA00038354"/>
    </source>
</evidence>
<reference evidence="6" key="1">
    <citation type="submission" date="2021-02" db="EMBL/GenBank/DDBJ databases">
        <authorList>
            <person name="Nowell W R."/>
        </authorList>
    </citation>
    <scope>NUCLEOTIDE SEQUENCE</scope>
</reference>
<dbReference type="AlphaFoldDB" id="A0A813SDH4"/>
<dbReference type="Proteomes" id="UP000663829">
    <property type="component" value="Unassembled WGS sequence"/>
</dbReference>
<evidence type="ECO:0000256" key="4">
    <source>
        <dbReference type="ARBA" id="ARBA00041464"/>
    </source>
</evidence>
<protein>
    <recommendedName>
        <fullName evidence="3">Guanosine-3',5'-bis(diphosphate) 3'-pyrophosphohydrolase MESH1</fullName>
    </recommendedName>
    <alternativeName>
        <fullName evidence="4">Metazoan SpoT homolog 1</fullName>
    </alternativeName>
    <alternativeName>
        <fullName evidence="5">Penta-phosphate guanosine-3'-pyrophosphohydrolase</fullName>
    </alternativeName>
</protein>
<dbReference type="EMBL" id="CAJOBC010000388">
    <property type="protein sequence ID" value="CAF3580073.1"/>
    <property type="molecule type" value="Genomic_DNA"/>
</dbReference>
<dbReference type="EMBL" id="CAJNOQ010000388">
    <property type="protein sequence ID" value="CAF0795530.1"/>
    <property type="molecule type" value="Genomic_DNA"/>
</dbReference>
<dbReference type="Proteomes" id="UP000681722">
    <property type="component" value="Unassembled WGS sequence"/>
</dbReference>
<gene>
    <name evidence="6" type="ORF">GPM918_LOCUS3231</name>
    <name evidence="7" type="ORF">SRO942_LOCUS3231</name>
</gene>
<dbReference type="CDD" id="cd00077">
    <property type="entry name" value="HDc"/>
    <property type="match status" value="1"/>
</dbReference>
<dbReference type="Pfam" id="PF13328">
    <property type="entry name" value="HD_4"/>
    <property type="match status" value="1"/>
</dbReference>
<evidence type="ECO:0000313" key="6">
    <source>
        <dbReference type="EMBL" id="CAF0795530.1"/>
    </source>
</evidence>
<dbReference type="SUPFAM" id="SSF109604">
    <property type="entry name" value="HD-domain/PDEase-like"/>
    <property type="match status" value="1"/>
</dbReference>